<accession>A0A2H0Y214</accession>
<evidence type="ECO:0000313" key="3">
    <source>
        <dbReference type="EMBL" id="PIS31813.1"/>
    </source>
</evidence>
<feature type="domain" description="HTH cro/C1-type" evidence="2">
    <location>
        <begin position="21"/>
        <end position="75"/>
    </location>
</feature>
<dbReference type="GO" id="GO:0003677">
    <property type="term" value="F:DNA binding"/>
    <property type="evidence" value="ECO:0007669"/>
    <property type="project" value="UniProtKB-KW"/>
</dbReference>
<dbReference type="Gene3D" id="1.10.260.40">
    <property type="entry name" value="lambda repressor-like DNA-binding domains"/>
    <property type="match status" value="1"/>
</dbReference>
<organism evidence="3 4">
    <name type="scientific">Candidatus Saganbacteria bacterium CG08_land_8_20_14_0_20_45_16</name>
    <dbReference type="NCBI Taxonomy" id="2014293"/>
    <lineage>
        <taxon>Bacteria</taxon>
        <taxon>Bacillati</taxon>
        <taxon>Saganbacteria</taxon>
    </lineage>
</organism>
<dbReference type="GO" id="GO:0003700">
    <property type="term" value="F:DNA-binding transcription factor activity"/>
    <property type="evidence" value="ECO:0007669"/>
    <property type="project" value="TreeGrafter"/>
</dbReference>
<dbReference type="SUPFAM" id="SSF47413">
    <property type="entry name" value="lambda repressor-like DNA-binding domains"/>
    <property type="match status" value="1"/>
</dbReference>
<dbReference type="InterPro" id="IPR001387">
    <property type="entry name" value="Cro/C1-type_HTH"/>
</dbReference>
<dbReference type="Proteomes" id="UP000231343">
    <property type="component" value="Unassembled WGS sequence"/>
</dbReference>
<keyword evidence="1" id="KW-0238">DNA-binding</keyword>
<sequence length="79" mass="8731">MKALSFPSPNKKLLSSLGNEIKALRKKDKLTIEAFADKCGLHPKYIQTIEHGKRNVSISVFLKLAESLGVTPPNLLKKS</sequence>
<dbReference type="SMART" id="SM00530">
    <property type="entry name" value="HTH_XRE"/>
    <property type="match status" value="1"/>
</dbReference>
<dbReference type="Pfam" id="PF01381">
    <property type="entry name" value="HTH_3"/>
    <property type="match status" value="1"/>
</dbReference>
<dbReference type="PANTHER" id="PTHR46797">
    <property type="entry name" value="HTH-TYPE TRANSCRIPTIONAL REGULATOR"/>
    <property type="match status" value="1"/>
</dbReference>
<dbReference type="InterPro" id="IPR010982">
    <property type="entry name" value="Lambda_DNA-bd_dom_sf"/>
</dbReference>
<dbReference type="PROSITE" id="PS50943">
    <property type="entry name" value="HTH_CROC1"/>
    <property type="match status" value="1"/>
</dbReference>
<dbReference type="EMBL" id="PEYM01000002">
    <property type="protein sequence ID" value="PIS31813.1"/>
    <property type="molecule type" value="Genomic_DNA"/>
</dbReference>
<name>A0A2H0Y214_UNCSA</name>
<proteinExistence type="predicted"/>
<dbReference type="CDD" id="cd00093">
    <property type="entry name" value="HTH_XRE"/>
    <property type="match status" value="1"/>
</dbReference>
<dbReference type="InterPro" id="IPR050807">
    <property type="entry name" value="TransReg_Diox_bact_type"/>
</dbReference>
<comment type="caution">
    <text evidence="3">The sequence shown here is derived from an EMBL/GenBank/DDBJ whole genome shotgun (WGS) entry which is preliminary data.</text>
</comment>
<evidence type="ECO:0000313" key="4">
    <source>
        <dbReference type="Proteomes" id="UP000231343"/>
    </source>
</evidence>
<evidence type="ECO:0000256" key="1">
    <source>
        <dbReference type="ARBA" id="ARBA00023125"/>
    </source>
</evidence>
<evidence type="ECO:0000259" key="2">
    <source>
        <dbReference type="PROSITE" id="PS50943"/>
    </source>
</evidence>
<reference evidence="3 4" key="1">
    <citation type="submission" date="2017-09" db="EMBL/GenBank/DDBJ databases">
        <title>Depth-based differentiation of microbial function through sediment-hosted aquifers and enrichment of novel symbionts in the deep terrestrial subsurface.</title>
        <authorList>
            <person name="Probst A.J."/>
            <person name="Ladd B."/>
            <person name="Jarett J.K."/>
            <person name="Geller-Mcgrath D.E."/>
            <person name="Sieber C.M."/>
            <person name="Emerson J.B."/>
            <person name="Anantharaman K."/>
            <person name="Thomas B.C."/>
            <person name="Malmstrom R."/>
            <person name="Stieglmeier M."/>
            <person name="Klingl A."/>
            <person name="Woyke T."/>
            <person name="Ryan C.M."/>
            <person name="Banfield J.F."/>
        </authorList>
    </citation>
    <scope>NUCLEOTIDE SEQUENCE [LARGE SCALE GENOMIC DNA]</scope>
    <source>
        <strain evidence="3">CG08_land_8_20_14_0_20_45_16</strain>
    </source>
</reference>
<dbReference type="PANTHER" id="PTHR46797:SF1">
    <property type="entry name" value="METHYLPHOSPHONATE SYNTHASE"/>
    <property type="match status" value="1"/>
</dbReference>
<dbReference type="GO" id="GO:0005829">
    <property type="term" value="C:cytosol"/>
    <property type="evidence" value="ECO:0007669"/>
    <property type="project" value="TreeGrafter"/>
</dbReference>
<protein>
    <submittedName>
        <fullName evidence="3">XRE family transcriptional regulator</fullName>
    </submittedName>
</protein>
<gene>
    <name evidence="3" type="ORF">COT42_00265</name>
</gene>
<dbReference type="AlphaFoldDB" id="A0A2H0Y214"/>